<dbReference type="AlphaFoldDB" id="A0A2M6YPG1"/>
<name>A0A2M6YPG1_9BACT</name>
<evidence type="ECO:0000313" key="2">
    <source>
        <dbReference type="Proteomes" id="UP000229559"/>
    </source>
</evidence>
<dbReference type="InterPro" id="IPR023346">
    <property type="entry name" value="Lysozyme-like_dom_sf"/>
</dbReference>
<protein>
    <recommendedName>
        <fullName evidence="3">Mannosyl-glycoprotein endo-beta-N-acetylglucosamidase-like domain-containing protein</fullName>
    </recommendedName>
</protein>
<comment type="caution">
    <text evidence="1">The sequence shown here is derived from an EMBL/GenBank/DDBJ whole genome shotgun (WGS) entry which is preliminary data.</text>
</comment>
<proteinExistence type="predicted"/>
<dbReference type="SUPFAM" id="SSF53955">
    <property type="entry name" value="Lysozyme-like"/>
    <property type="match status" value="1"/>
</dbReference>
<evidence type="ECO:0008006" key="3">
    <source>
        <dbReference type="Google" id="ProtNLM"/>
    </source>
</evidence>
<gene>
    <name evidence="1" type="ORF">COT04_02290</name>
</gene>
<organism evidence="1 2">
    <name type="scientific">Candidatus Shapirobacteria bacterium CG07_land_8_20_14_0_80_39_12</name>
    <dbReference type="NCBI Taxonomy" id="1974480"/>
    <lineage>
        <taxon>Bacteria</taxon>
        <taxon>Candidatus Shapironibacteriota</taxon>
    </lineage>
</organism>
<accession>A0A2M6YPG1</accession>
<dbReference type="Proteomes" id="UP000229559">
    <property type="component" value="Unassembled WGS sequence"/>
</dbReference>
<evidence type="ECO:0000313" key="1">
    <source>
        <dbReference type="EMBL" id="PIU33024.1"/>
    </source>
</evidence>
<sequence>MGKNLFILAALMTASFIPKPVQAQEEKLIMAGVSGVLKTEPIQLDNRLEKLTAFLEKYDSPLVPYAETFVFMADKYQIDWKLLPAITGVESTFGKQIPFNSYNAYGWNNGNYRFQSWEDSIEIVSKALKEKYYNRGLDNPYKIGRVYAPPSPFWGNRVNNFMKMIEPISINSPLSALTLTI</sequence>
<reference evidence="2" key="1">
    <citation type="submission" date="2017-09" db="EMBL/GenBank/DDBJ databases">
        <title>Depth-based differentiation of microbial function through sediment-hosted aquifers and enrichment of novel symbionts in the deep terrestrial subsurface.</title>
        <authorList>
            <person name="Probst A.J."/>
            <person name="Ladd B."/>
            <person name="Jarett J.K."/>
            <person name="Geller-Mcgrath D.E."/>
            <person name="Sieber C.M.K."/>
            <person name="Emerson J.B."/>
            <person name="Anantharaman K."/>
            <person name="Thomas B.C."/>
            <person name="Malmstrom R."/>
            <person name="Stieglmeier M."/>
            <person name="Klingl A."/>
            <person name="Woyke T."/>
            <person name="Ryan C.M."/>
            <person name="Banfield J.F."/>
        </authorList>
    </citation>
    <scope>NUCLEOTIDE SEQUENCE [LARGE SCALE GENOMIC DNA]</scope>
</reference>
<dbReference type="EMBL" id="PEXA01000063">
    <property type="protein sequence ID" value="PIU33024.1"/>
    <property type="molecule type" value="Genomic_DNA"/>
</dbReference>